<proteinExistence type="predicted"/>
<dbReference type="InterPro" id="IPR012127">
    <property type="entry name" value="Cyt_c_prime"/>
</dbReference>
<dbReference type="InterPro" id="IPR002321">
    <property type="entry name" value="Cyt_c_II"/>
</dbReference>
<feature type="signal peptide" evidence="8">
    <location>
        <begin position="1"/>
        <end position="22"/>
    </location>
</feature>
<dbReference type="GO" id="GO:0042597">
    <property type="term" value="C:periplasmic space"/>
    <property type="evidence" value="ECO:0007669"/>
    <property type="project" value="InterPro"/>
</dbReference>
<evidence type="ECO:0000256" key="2">
    <source>
        <dbReference type="ARBA" id="ARBA00022617"/>
    </source>
</evidence>
<evidence type="ECO:0000256" key="8">
    <source>
        <dbReference type="SAM" id="SignalP"/>
    </source>
</evidence>
<feature type="binding site" description="covalent" evidence="7">
    <location>
        <position position="144"/>
    </location>
    <ligand>
        <name>heme c</name>
        <dbReference type="ChEBI" id="CHEBI:61717"/>
    </ligand>
</feature>
<dbReference type="AlphaFoldDB" id="Q47BN6"/>
<feature type="binding site" description="axial binding residue" evidence="6">
    <location>
        <position position="148"/>
    </location>
    <ligand>
        <name>heme c</name>
        <dbReference type="ChEBI" id="CHEBI:61717"/>
    </ligand>
    <ligandPart>
        <name>Fe</name>
        <dbReference type="ChEBI" id="CHEBI:18248"/>
    </ligandPart>
</feature>
<protein>
    <submittedName>
        <fullName evidence="9">Cytochrome c, class II</fullName>
    </submittedName>
</protein>
<dbReference type="GO" id="GO:0009055">
    <property type="term" value="F:electron transfer activity"/>
    <property type="evidence" value="ECO:0007669"/>
    <property type="project" value="InterPro"/>
</dbReference>
<dbReference type="PROSITE" id="PS51257">
    <property type="entry name" value="PROKAR_LIPOPROTEIN"/>
    <property type="match status" value="1"/>
</dbReference>
<evidence type="ECO:0000256" key="4">
    <source>
        <dbReference type="ARBA" id="ARBA00022982"/>
    </source>
</evidence>
<dbReference type="Gene3D" id="1.20.120.10">
    <property type="entry name" value="Cytochrome c/b562"/>
    <property type="match status" value="1"/>
</dbReference>
<keyword evidence="3 6" id="KW-0479">Metal-binding</keyword>
<evidence type="ECO:0000256" key="6">
    <source>
        <dbReference type="PIRSR" id="PIRSR000027-1"/>
    </source>
</evidence>
<evidence type="ECO:0000256" key="3">
    <source>
        <dbReference type="ARBA" id="ARBA00022723"/>
    </source>
</evidence>
<dbReference type="STRING" id="159087.Daro_3015"/>
<dbReference type="SUPFAM" id="SSF47175">
    <property type="entry name" value="Cytochromes"/>
    <property type="match status" value="1"/>
</dbReference>
<keyword evidence="4" id="KW-0249">Electron transport</keyword>
<dbReference type="InterPro" id="IPR010980">
    <property type="entry name" value="Cyt_c/b562"/>
</dbReference>
<keyword evidence="1" id="KW-0813">Transport</keyword>
<dbReference type="KEGG" id="dar:Daro_3015"/>
<comment type="PTM">
    <text evidence="7">Binds 1 heme group per subunit.</text>
</comment>
<organism evidence="9">
    <name type="scientific">Dechloromonas aromatica (strain RCB)</name>
    <dbReference type="NCBI Taxonomy" id="159087"/>
    <lineage>
        <taxon>Bacteria</taxon>
        <taxon>Pseudomonadati</taxon>
        <taxon>Pseudomonadota</taxon>
        <taxon>Betaproteobacteria</taxon>
        <taxon>Rhodocyclales</taxon>
        <taxon>Azonexaceae</taxon>
        <taxon>Dechloromonas</taxon>
    </lineage>
</organism>
<accession>Q47BN6</accession>
<dbReference type="GO" id="GO:0020037">
    <property type="term" value="F:heme binding"/>
    <property type="evidence" value="ECO:0007669"/>
    <property type="project" value="InterPro"/>
</dbReference>
<reference evidence="9" key="1">
    <citation type="submission" date="2005-08" db="EMBL/GenBank/DDBJ databases">
        <title>Complete sequence of Dechloromonas aromatica RCB.</title>
        <authorList>
            <person name="Salinero K.K."/>
            <person name="Copeland A."/>
            <person name="Lucas S."/>
            <person name="Lapidus A."/>
            <person name="Barry K."/>
            <person name="Detter J.C."/>
            <person name="Glavina T."/>
            <person name="Hammon N."/>
            <person name="Israni S."/>
            <person name="Pitluck S."/>
            <person name="Di Bartolo G."/>
            <person name="Trong S."/>
            <person name="Schmutz J."/>
            <person name="Larimer F."/>
            <person name="Land M."/>
            <person name="Ivanova N."/>
            <person name="Richardson P."/>
        </authorList>
    </citation>
    <scope>NUCLEOTIDE SEQUENCE</scope>
    <source>
        <strain evidence="9">RCB</strain>
    </source>
</reference>
<dbReference type="EMBL" id="CP000089">
    <property type="protein sequence ID" value="AAZ47745.1"/>
    <property type="molecule type" value="Genomic_DNA"/>
</dbReference>
<evidence type="ECO:0000256" key="1">
    <source>
        <dbReference type="ARBA" id="ARBA00022448"/>
    </source>
</evidence>
<dbReference type="PIRSF" id="PIRSF000027">
    <property type="entry name" value="Cytc_c_prime"/>
    <property type="match status" value="1"/>
</dbReference>
<gene>
    <name evidence="9" type="ordered locus">Daro_3015</name>
</gene>
<feature type="chain" id="PRO_5004233396" evidence="8">
    <location>
        <begin position="23"/>
        <end position="154"/>
    </location>
</feature>
<evidence type="ECO:0000256" key="5">
    <source>
        <dbReference type="ARBA" id="ARBA00023004"/>
    </source>
</evidence>
<dbReference type="GO" id="GO:0005506">
    <property type="term" value="F:iron ion binding"/>
    <property type="evidence" value="ECO:0007669"/>
    <property type="project" value="InterPro"/>
</dbReference>
<sequence>MPAMFKAMKPHLFLLLTAALLGACGEVEDTRPGQPVKQRQVAFKEMVKAFEPMGVMLRDGRYEADKFAVMADKLMAKRDAPWSHFGPDTNYPPTKATPEVWKQPEQFEKNKQAFIAATDTLLAAAQSKDKARVEKAYEAVHEACKTCHKQFKER</sequence>
<feature type="binding site" description="covalent" evidence="7">
    <location>
        <position position="147"/>
    </location>
    <ligand>
        <name>heme c</name>
        <dbReference type="ChEBI" id="CHEBI:61717"/>
    </ligand>
</feature>
<dbReference type="PROSITE" id="PS51009">
    <property type="entry name" value="CYTCII"/>
    <property type="match status" value="1"/>
</dbReference>
<dbReference type="HOGENOM" id="CLU_106713_4_0_4"/>
<evidence type="ECO:0000256" key="7">
    <source>
        <dbReference type="PIRSR" id="PIRSR000027-2"/>
    </source>
</evidence>
<name>Q47BN6_DECAR</name>
<dbReference type="eggNOG" id="COG3909">
    <property type="taxonomic scope" value="Bacteria"/>
</dbReference>
<keyword evidence="2 7" id="KW-0349">Heme</keyword>
<dbReference type="Pfam" id="PF01322">
    <property type="entry name" value="Cytochrom_C_2"/>
    <property type="match status" value="1"/>
</dbReference>
<dbReference type="GO" id="GO:0022900">
    <property type="term" value="P:electron transport chain"/>
    <property type="evidence" value="ECO:0007669"/>
    <property type="project" value="InterPro"/>
</dbReference>
<keyword evidence="5 6" id="KW-0408">Iron</keyword>
<evidence type="ECO:0000313" key="9">
    <source>
        <dbReference type="EMBL" id="AAZ47745.1"/>
    </source>
</evidence>
<keyword evidence="8" id="KW-0732">Signal</keyword>